<dbReference type="AlphaFoldDB" id="A0AA40F355"/>
<accession>A0AA40F355</accession>
<reference evidence="1" key="1">
    <citation type="submission" date="2023-06" db="EMBL/GenBank/DDBJ databases">
        <title>Genome-scale phylogeny and comparative genomics of the fungal order Sordariales.</title>
        <authorList>
            <consortium name="Lawrence Berkeley National Laboratory"/>
            <person name="Hensen N."/>
            <person name="Bonometti L."/>
            <person name="Westerberg I."/>
            <person name="Brannstrom I.O."/>
            <person name="Guillou S."/>
            <person name="Cros-Aarteil S."/>
            <person name="Calhoun S."/>
            <person name="Haridas S."/>
            <person name="Kuo A."/>
            <person name="Mondo S."/>
            <person name="Pangilinan J."/>
            <person name="Riley R."/>
            <person name="LaButti K."/>
            <person name="Andreopoulos B."/>
            <person name="Lipzen A."/>
            <person name="Chen C."/>
            <person name="Yanf M."/>
            <person name="Daum C."/>
            <person name="Ng V."/>
            <person name="Clum A."/>
            <person name="Steindorff A."/>
            <person name="Ohm R."/>
            <person name="Martin F."/>
            <person name="Silar P."/>
            <person name="Natvig D."/>
            <person name="Lalanne C."/>
            <person name="Gautier V."/>
            <person name="Ament-velasquez S.L."/>
            <person name="Kruys A."/>
            <person name="Hutchinson M.I."/>
            <person name="Powell A.J."/>
            <person name="Barry K."/>
            <person name="Miller A.N."/>
            <person name="Grigoriev I.V."/>
            <person name="Debuchy R."/>
            <person name="Gladieux P."/>
            <person name="Thoren M.H."/>
            <person name="Johannesson H."/>
        </authorList>
    </citation>
    <scope>NUCLEOTIDE SEQUENCE</scope>
    <source>
        <strain evidence="1">SMH3187-1</strain>
    </source>
</reference>
<name>A0AA40F355_9PEZI</name>
<proteinExistence type="predicted"/>
<keyword evidence="2" id="KW-1185">Reference proteome</keyword>
<dbReference type="EMBL" id="JAUKUD010000003">
    <property type="protein sequence ID" value="KAK0750236.1"/>
    <property type="molecule type" value="Genomic_DNA"/>
</dbReference>
<organism evidence="1 2">
    <name type="scientific">Schizothecium vesticola</name>
    <dbReference type="NCBI Taxonomy" id="314040"/>
    <lineage>
        <taxon>Eukaryota</taxon>
        <taxon>Fungi</taxon>
        <taxon>Dikarya</taxon>
        <taxon>Ascomycota</taxon>
        <taxon>Pezizomycotina</taxon>
        <taxon>Sordariomycetes</taxon>
        <taxon>Sordariomycetidae</taxon>
        <taxon>Sordariales</taxon>
        <taxon>Schizotheciaceae</taxon>
        <taxon>Schizothecium</taxon>
    </lineage>
</organism>
<evidence type="ECO:0000313" key="1">
    <source>
        <dbReference type="EMBL" id="KAK0750236.1"/>
    </source>
</evidence>
<protein>
    <submittedName>
        <fullName evidence="1">Uncharacterized protein</fullName>
    </submittedName>
</protein>
<comment type="caution">
    <text evidence="1">The sequence shown here is derived from an EMBL/GenBank/DDBJ whole genome shotgun (WGS) entry which is preliminary data.</text>
</comment>
<sequence length="123" mass="13237">MADQHITLTPDPTGLAGIFSEISSIPKNGYTIQIILNSFDYCTSRLSFDSTPRPTFPPDLFIRLKTAPGDLLAVAELQGLAHVQIPEPVPVTLAVGTAVNSQGKKPDYSVIPFLTDTVVLEDV</sequence>
<gene>
    <name evidence="1" type="ORF">B0T18DRAFT_123924</name>
</gene>
<evidence type="ECO:0000313" key="2">
    <source>
        <dbReference type="Proteomes" id="UP001172155"/>
    </source>
</evidence>
<dbReference type="Proteomes" id="UP001172155">
    <property type="component" value="Unassembled WGS sequence"/>
</dbReference>